<dbReference type="PANTHER" id="PTHR15955">
    <property type="entry name" value="RWD DOMAIN CONTAINING PROTEIN 2"/>
    <property type="match status" value="1"/>
</dbReference>
<protein>
    <recommendedName>
        <fullName evidence="4">RWD domain-containing protein</fullName>
    </recommendedName>
</protein>
<organism evidence="2 3">
    <name type="scientific">Tilletia horrida</name>
    <dbReference type="NCBI Taxonomy" id="155126"/>
    <lineage>
        <taxon>Eukaryota</taxon>
        <taxon>Fungi</taxon>
        <taxon>Dikarya</taxon>
        <taxon>Basidiomycota</taxon>
        <taxon>Ustilaginomycotina</taxon>
        <taxon>Exobasidiomycetes</taxon>
        <taxon>Tilletiales</taxon>
        <taxon>Tilletiaceae</taxon>
        <taxon>Tilletia</taxon>
    </lineage>
</organism>
<comment type="caution">
    <text evidence="2">The sequence shown here is derived from an EMBL/GenBank/DDBJ whole genome shotgun (WGS) entry which is preliminary data.</text>
</comment>
<sequence>MSKPANEEESGAPGGAAQLRAPEDLSTQLNACELLLAMWGADDGFQLEDEVQQGITNLAKYLALPVSDLGGPQSVEIKNSLPSAIVFSLPINADPNQDAKGRTLLAKVTLSLRKTPESSLRPRIQLERPSWLTRAQYDSLVDTAALNDTSASDQDEDEDPASYVLSAIERISEALLDIDVGDSAAVATRPAQPAASSSRFVVRTWYHFPSLSSKEKRADLVAYAEHHNPPLTGFILAGKPGLAVLEAPLPDPDSDRTPEQQAALVSQATASIDRYWSKIRSSSWADIPAGHKKVSLRLTEDTSVERIFTGVEDVTDSEALAGGQTVRAHRPNRNDLSYLERWLEGKGLGGRLEGVLGADWK</sequence>
<gene>
    <name evidence="2" type="ORF">OC846_002736</name>
</gene>
<evidence type="ECO:0008006" key="4">
    <source>
        <dbReference type="Google" id="ProtNLM"/>
    </source>
</evidence>
<dbReference type="Proteomes" id="UP001176517">
    <property type="component" value="Unassembled WGS sequence"/>
</dbReference>
<evidence type="ECO:0000256" key="1">
    <source>
        <dbReference type="SAM" id="MobiDB-lite"/>
    </source>
</evidence>
<proteinExistence type="predicted"/>
<dbReference type="EMBL" id="JAPDMZ010000058">
    <property type="protein sequence ID" value="KAK0552785.1"/>
    <property type="molecule type" value="Genomic_DNA"/>
</dbReference>
<reference evidence="2" key="1">
    <citation type="journal article" date="2023" name="PhytoFront">
        <title>Draft Genome Resources of Seven Strains of Tilletia horrida, Causal Agent of Kernel Smut of Rice.</title>
        <authorList>
            <person name="Khanal S."/>
            <person name="Antony Babu S."/>
            <person name="Zhou X.G."/>
        </authorList>
    </citation>
    <scope>NUCLEOTIDE SEQUENCE</scope>
    <source>
        <strain evidence="2">TX6</strain>
    </source>
</reference>
<dbReference type="PANTHER" id="PTHR15955:SF10">
    <property type="entry name" value="DUF1115 DOMAIN PROTEIN (AFU_ORTHOLOGUE AFUA_5G14750)"/>
    <property type="match status" value="1"/>
</dbReference>
<accession>A0AAN6GTG0</accession>
<dbReference type="AlphaFoldDB" id="A0AAN6GTG0"/>
<evidence type="ECO:0000313" key="3">
    <source>
        <dbReference type="Proteomes" id="UP001176517"/>
    </source>
</evidence>
<name>A0AAN6GTG0_9BASI</name>
<feature type="region of interest" description="Disordered" evidence="1">
    <location>
        <begin position="1"/>
        <end position="21"/>
    </location>
</feature>
<evidence type="ECO:0000313" key="2">
    <source>
        <dbReference type="EMBL" id="KAK0552785.1"/>
    </source>
</evidence>
<keyword evidence="3" id="KW-1185">Reference proteome</keyword>
<dbReference type="InterPro" id="IPR017359">
    <property type="entry name" value="Phi-like"/>
</dbReference>